<accession>A0A1F7SFW4</accession>
<organism evidence="1 2">
    <name type="scientific">Candidatus Schekmanbacteria bacterium RIFCSPLOWO2_12_FULL_38_15</name>
    <dbReference type="NCBI Taxonomy" id="1817883"/>
    <lineage>
        <taxon>Bacteria</taxon>
        <taxon>Candidatus Schekmaniibacteriota</taxon>
    </lineage>
</organism>
<dbReference type="Gene3D" id="3.30.2010.20">
    <property type="match status" value="1"/>
</dbReference>
<comment type="caution">
    <text evidence="1">The sequence shown here is derived from an EMBL/GenBank/DDBJ whole genome shotgun (WGS) entry which is preliminary data.</text>
</comment>
<evidence type="ECO:0000313" key="2">
    <source>
        <dbReference type="Proteomes" id="UP000178082"/>
    </source>
</evidence>
<proteinExistence type="predicted"/>
<gene>
    <name evidence="1" type="ORF">A3G31_06455</name>
</gene>
<dbReference type="STRING" id="1817883.A3G31_06455"/>
<evidence type="ECO:0000313" key="1">
    <source>
        <dbReference type="EMBL" id="OGL52057.1"/>
    </source>
</evidence>
<dbReference type="AlphaFoldDB" id="A0A1F7SFW4"/>
<name>A0A1F7SFW4_9BACT</name>
<dbReference type="Proteomes" id="UP000178082">
    <property type="component" value="Unassembled WGS sequence"/>
</dbReference>
<dbReference type="SUPFAM" id="SSF55486">
    <property type="entry name" value="Metalloproteases ('zincins'), catalytic domain"/>
    <property type="match status" value="1"/>
</dbReference>
<sequence>MTTEEFERIVEETILNLPKRFKKRIENLAVVIEDEPSYEILSHLNLKSKKSLLGLYQGIPITKRDSNYCNVLPDKITIFKKPIEALNQEKEKLKDIISKVVIHEIGHYFGMSENDLEQI</sequence>
<dbReference type="InterPro" id="IPR038555">
    <property type="entry name" value="Zincin_1_sf"/>
</dbReference>
<dbReference type="CDD" id="cd12952">
    <property type="entry name" value="MMP_ACEL2062"/>
    <property type="match status" value="1"/>
</dbReference>
<reference evidence="1 2" key="1">
    <citation type="journal article" date="2016" name="Nat. Commun.">
        <title>Thousands of microbial genomes shed light on interconnected biogeochemical processes in an aquifer system.</title>
        <authorList>
            <person name="Anantharaman K."/>
            <person name="Brown C.T."/>
            <person name="Hug L.A."/>
            <person name="Sharon I."/>
            <person name="Castelle C.J."/>
            <person name="Probst A.J."/>
            <person name="Thomas B.C."/>
            <person name="Singh A."/>
            <person name="Wilkins M.J."/>
            <person name="Karaoz U."/>
            <person name="Brodie E.L."/>
            <person name="Williams K.H."/>
            <person name="Hubbard S.S."/>
            <person name="Banfield J.F."/>
        </authorList>
    </citation>
    <scope>NUCLEOTIDE SEQUENCE [LARGE SCALE GENOMIC DNA]</scope>
</reference>
<dbReference type="InterPro" id="IPR010428">
    <property type="entry name" value="Zincin_1"/>
</dbReference>
<protein>
    <recommendedName>
        <fullName evidence="3">Metallopeptidase family protein</fullName>
    </recommendedName>
</protein>
<dbReference type="EMBL" id="MGDI01000033">
    <property type="protein sequence ID" value="OGL52057.1"/>
    <property type="molecule type" value="Genomic_DNA"/>
</dbReference>
<dbReference type="Pfam" id="PF06262">
    <property type="entry name" value="Zincin_1"/>
    <property type="match status" value="1"/>
</dbReference>
<evidence type="ECO:0008006" key="3">
    <source>
        <dbReference type="Google" id="ProtNLM"/>
    </source>
</evidence>